<dbReference type="KEGG" id="jpo:G7058_11090"/>
<proteinExistence type="predicted"/>
<dbReference type="PROSITE" id="PS51782">
    <property type="entry name" value="LYSM"/>
    <property type="match status" value="1"/>
</dbReference>
<dbReference type="Proteomes" id="UP000501830">
    <property type="component" value="Chromosome"/>
</dbReference>
<reference evidence="4 5" key="1">
    <citation type="journal article" date="2017" name="Int. J. Syst. Evol. Microbiol.">
        <title>Jeotgalibaca porci sp. nov. and Jeotgalibaca arthritidis sp. nov., isolated from pigs, and emended description of the genus Jeotgalibaca.</title>
        <authorList>
            <person name="Zamora L."/>
            <person name="Perez-Sancho M."/>
            <person name="Dominguez L."/>
            <person name="Fernandez-Garayzabal J.F."/>
            <person name="Vela A.I."/>
        </authorList>
    </citation>
    <scope>NUCLEOTIDE SEQUENCE [LARGE SCALE GENOMIC DNA]</scope>
    <source>
        <strain evidence="4 5">CCUG 69148</strain>
    </source>
</reference>
<feature type="compositionally biased region" description="Acidic residues" evidence="1">
    <location>
        <begin position="87"/>
        <end position="96"/>
    </location>
</feature>
<feature type="compositionally biased region" description="Low complexity" evidence="1">
    <location>
        <begin position="97"/>
        <end position="114"/>
    </location>
</feature>
<sequence length="197" mass="22050">MSKKNNNEEPWSRRFGEDENFNNRKYSRSARNTQKQEVAPLYKVLLFLFLALLIIPFATYYWSERSRTTPDPQTPEQVLMNKQSSESETESSETESSESAVSSAESSESSSRSSSESEESESSKPVEAPVESQPVESEEQPESTPTDGEYTGTYVVKAGDNLYRIALNHGMDLEVLKQINGITTDSIEVGTALKVKE</sequence>
<name>A0A6G7WK29_9LACT</name>
<dbReference type="Gene3D" id="3.10.350.10">
    <property type="entry name" value="LysM domain"/>
    <property type="match status" value="1"/>
</dbReference>
<gene>
    <name evidence="4" type="ORF">G7058_11090</name>
</gene>
<dbReference type="Pfam" id="PF01476">
    <property type="entry name" value="LysM"/>
    <property type="match status" value="1"/>
</dbReference>
<feature type="compositionally biased region" description="Polar residues" evidence="1">
    <location>
        <begin position="69"/>
        <end position="83"/>
    </location>
</feature>
<accession>A0A6G7WK29</accession>
<evidence type="ECO:0000256" key="1">
    <source>
        <dbReference type="SAM" id="MobiDB-lite"/>
    </source>
</evidence>
<protein>
    <submittedName>
        <fullName evidence="4">LysM peptidoglycan-binding domain-containing protein</fullName>
    </submittedName>
</protein>
<dbReference type="InterPro" id="IPR018392">
    <property type="entry name" value="LysM"/>
</dbReference>
<dbReference type="InterPro" id="IPR036779">
    <property type="entry name" value="LysM_dom_sf"/>
</dbReference>
<feature type="region of interest" description="Disordered" evidence="1">
    <location>
        <begin position="66"/>
        <end position="152"/>
    </location>
</feature>
<feature type="domain" description="LysM" evidence="3">
    <location>
        <begin position="152"/>
        <end position="195"/>
    </location>
</feature>
<dbReference type="RefSeq" id="WP_166063582.1">
    <property type="nucleotide sequence ID" value="NZ_CP049889.1"/>
</dbReference>
<keyword evidence="5" id="KW-1185">Reference proteome</keyword>
<dbReference type="AlphaFoldDB" id="A0A6G7WK29"/>
<keyword evidence="2" id="KW-1133">Transmembrane helix</keyword>
<keyword evidence="2" id="KW-0812">Transmembrane</keyword>
<evidence type="ECO:0000256" key="2">
    <source>
        <dbReference type="SAM" id="Phobius"/>
    </source>
</evidence>
<dbReference type="GeneID" id="94553833"/>
<dbReference type="EMBL" id="CP049889">
    <property type="protein sequence ID" value="QIK52548.1"/>
    <property type="molecule type" value="Genomic_DNA"/>
</dbReference>
<feature type="transmembrane region" description="Helical" evidence="2">
    <location>
        <begin position="41"/>
        <end position="62"/>
    </location>
</feature>
<dbReference type="SUPFAM" id="SSF54106">
    <property type="entry name" value="LysM domain"/>
    <property type="match status" value="1"/>
</dbReference>
<feature type="compositionally biased region" description="Basic and acidic residues" evidence="1">
    <location>
        <begin position="1"/>
        <end position="17"/>
    </location>
</feature>
<dbReference type="SMART" id="SM00257">
    <property type="entry name" value="LysM"/>
    <property type="match status" value="1"/>
</dbReference>
<feature type="compositionally biased region" description="Low complexity" evidence="1">
    <location>
        <begin position="123"/>
        <end position="135"/>
    </location>
</feature>
<feature type="region of interest" description="Disordered" evidence="1">
    <location>
        <begin position="1"/>
        <end position="33"/>
    </location>
</feature>
<evidence type="ECO:0000313" key="5">
    <source>
        <dbReference type="Proteomes" id="UP000501830"/>
    </source>
</evidence>
<organism evidence="4 5">
    <name type="scientific">Jeotgalibaca porci</name>
    <dbReference type="NCBI Taxonomy" id="1868793"/>
    <lineage>
        <taxon>Bacteria</taxon>
        <taxon>Bacillati</taxon>
        <taxon>Bacillota</taxon>
        <taxon>Bacilli</taxon>
        <taxon>Lactobacillales</taxon>
        <taxon>Carnobacteriaceae</taxon>
        <taxon>Jeotgalibaca</taxon>
    </lineage>
</organism>
<evidence type="ECO:0000259" key="3">
    <source>
        <dbReference type="PROSITE" id="PS51782"/>
    </source>
</evidence>
<dbReference type="CDD" id="cd00118">
    <property type="entry name" value="LysM"/>
    <property type="match status" value="1"/>
</dbReference>
<keyword evidence="2" id="KW-0472">Membrane</keyword>
<evidence type="ECO:0000313" key="4">
    <source>
        <dbReference type="EMBL" id="QIK52548.1"/>
    </source>
</evidence>